<reference evidence="1" key="1">
    <citation type="submission" date="2014-09" db="EMBL/GenBank/DDBJ databases">
        <authorList>
            <person name="Magalhaes I.L.F."/>
            <person name="Oliveira U."/>
            <person name="Santos F.R."/>
            <person name="Vidigal T.H.D.A."/>
            <person name="Brescovit A.D."/>
            <person name="Santos A.J."/>
        </authorList>
    </citation>
    <scope>NUCLEOTIDE SEQUENCE</scope>
    <source>
        <tissue evidence="1">Shoot tissue taken approximately 20 cm above the soil surface</tissue>
    </source>
</reference>
<reference evidence="1" key="2">
    <citation type="journal article" date="2015" name="Data Brief">
        <title>Shoot transcriptome of the giant reed, Arundo donax.</title>
        <authorList>
            <person name="Barrero R.A."/>
            <person name="Guerrero F.D."/>
            <person name="Moolhuijzen P."/>
            <person name="Goolsby J.A."/>
            <person name="Tidwell J."/>
            <person name="Bellgard S.E."/>
            <person name="Bellgard M.I."/>
        </authorList>
    </citation>
    <scope>NUCLEOTIDE SEQUENCE</scope>
    <source>
        <tissue evidence="1">Shoot tissue taken approximately 20 cm above the soil surface</tissue>
    </source>
</reference>
<proteinExistence type="predicted"/>
<sequence>MELHTSDCAHLSGINMPLSKIEKDM</sequence>
<name>A0A0A8ZME3_ARUDO</name>
<dbReference type="EMBL" id="GBRH01259975">
    <property type="protein sequence ID" value="JAD37920.1"/>
    <property type="molecule type" value="Transcribed_RNA"/>
</dbReference>
<evidence type="ECO:0000313" key="1">
    <source>
        <dbReference type="EMBL" id="JAD37920.1"/>
    </source>
</evidence>
<protein>
    <submittedName>
        <fullName evidence="1">Uncharacterized protein</fullName>
    </submittedName>
</protein>
<accession>A0A0A8ZME3</accession>
<dbReference type="AlphaFoldDB" id="A0A0A8ZME3"/>
<organism evidence="1">
    <name type="scientific">Arundo donax</name>
    <name type="common">Giant reed</name>
    <name type="synonym">Donax arundinaceus</name>
    <dbReference type="NCBI Taxonomy" id="35708"/>
    <lineage>
        <taxon>Eukaryota</taxon>
        <taxon>Viridiplantae</taxon>
        <taxon>Streptophyta</taxon>
        <taxon>Embryophyta</taxon>
        <taxon>Tracheophyta</taxon>
        <taxon>Spermatophyta</taxon>
        <taxon>Magnoliopsida</taxon>
        <taxon>Liliopsida</taxon>
        <taxon>Poales</taxon>
        <taxon>Poaceae</taxon>
        <taxon>PACMAD clade</taxon>
        <taxon>Arundinoideae</taxon>
        <taxon>Arundineae</taxon>
        <taxon>Arundo</taxon>
    </lineage>
</organism>